<dbReference type="EMBL" id="VOSW01000098">
    <property type="protein sequence ID" value="KAE8755150.1"/>
    <property type="molecule type" value="Genomic_DNA"/>
</dbReference>
<dbReference type="AlphaFoldDB" id="A0A6N6W6G0"/>
<evidence type="ECO:0000313" key="2">
    <source>
        <dbReference type="EMBL" id="KAE8755150.1"/>
    </source>
</evidence>
<dbReference type="OrthoDB" id="8970592at2"/>
<feature type="transmembrane region" description="Helical" evidence="1">
    <location>
        <begin position="12"/>
        <end position="29"/>
    </location>
</feature>
<evidence type="ECO:0000313" key="3">
    <source>
        <dbReference type="Proteomes" id="UP000463700"/>
    </source>
</evidence>
<keyword evidence="1" id="KW-0812">Transmembrane</keyword>
<accession>A0A6N6W6G0</accession>
<dbReference type="RefSeq" id="WP_154566271.1">
    <property type="nucleotide sequence ID" value="NZ_VOSW01000098.1"/>
</dbReference>
<gene>
    <name evidence="2" type="ORF">FSO04_36030</name>
</gene>
<sequence>MASIKLCEAEMQALYGLGYEAIALYVMAIRPRMDFATGMVGVAPRISWQALREWIYVEPLLICTES</sequence>
<keyword evidence="1" id="KW-1133">Transmembrane helix</keyword>
<evidence type="ECO:0000256" key="1">
    <source>
        <dbReference type="SAM" id="Phobius"/>
    </source>
</evidence>
<name>A0A6N6W6G0_9BURK</name>
<reference evidence="2 3" key="1">
    <citation type="journal article" date="2020" name="Int. J. Syst. Evol. Microbiol.">
        <title>Paraburkholderia madseniana sp. nov., a phenolic acid-degrading bacterium isolated from acidic forest soil.</title>
        <authorList>
            <person name="Wilhelm R.C."/>
            <person name="Murphy S.J.L."/>
            <person name="Feriancek N.M."/>
            <person name="Karasz D.C."/>
            <person name="DeRito C.M."/>
            <person name="Newman J.D."/>
            <person name="Buckley D.H."/>
        </authorList>
    </citation>
    <scope>NUCLEOTIDE SEQUENCE [LARGE SCALE GENOMIC DNA]</scope>
    <source>
        <strain evidence="2 3">RP11</strain>
    </source>
</reference>
<protein>
    <submittedName>
        <fullName evidence="2">Uncharacterized protein</fullName>
    </submittedName>
</protein>
<keyword evidence="1" id="KW-0472">Membrane</keyword>
<organism evidence="2 3">
    <name type="scientific">Paraburkholderia madseniana</name>
    <dbReference type="NCBI Taxonomy" id="2599607"/>
    <lineage>
        <taxon>Bacteria</taxon>
        <taxon>Pseudomonadati</taxon>
        <taxon>Pseudomonadota</taxon>
        <taxon>Betaproteobacteria</taxon>
        <taxon>Burkholderiales</taxon>
        <taxon>Burkholderiaceae</taxon>
        <taxon>Paraburkholderia</taxon>
    </lineage>
</organism>
<comment type="caution">
    <text evidence="2">The sequence shown here is derived from an EMBL/GenBank/DDBJ whole genome shotgun (WGS) entry which is preliminary data.</text>
</comment>
<proteinExistence type="predicted"/>
<dbReference type="Proteomes" id="UP000463700">
    <property type="component" value="Unassembled WGS sequence"/>
</dbReference>